<reference evidence="4" key="1">
    <citation type="journal article" date="2019" name="Int. J. Syst. Evol. Microbiol.">
        <title>The Global Catalogue of Microorganisms (GCM) 10K type strain sequencing project: providing services to taxonomists for standard genome sequencing and annotation.</title>
        <authorList>
            <consortium name="The Broad Institute Genomics Platform"/>
            <consortium name="The Broad Institute Genome Sequencing Center for Infectious Disease"/>
            <person name="Wu L."/>
            <person name="Ma J."/>
        </authorList>
    </citation>
    <scope>NUCLEOTIDE SEQUENCE [LARGE SCALE GENOMIC DNA]</scope>
    <source>
        <strain evidence="4">CGMCC 1.16444</strain>
    </source>
</reference>
<dbReference type="Pfam" id="PF06904">
    <property type="entry name" value="Extensin-like_C"/>
    <property type="match status" value="1"/>
</dbReference>
<dbReference type="RefSeq" id="WP_114957785.1">
    <property type="nucleotide sequence ID" value="NZ_JBHSJF010000008.1"/>
</dbReference>
<protein>
    <submittedName>
        <fullName evidence="3">Extensin family protein</fullName>
    </submittedName>
</protein>
<dbReference type="Proteomes" id="UP001595796">
    <property type="component" value="Unassembled WGS sequence"/>
</dbReference>
<feature type="domain" description="Extensin-like C-terminal" evidence="2">
    <location>
        <begin position="73"/>
        <end position="243"/>
    </location>
</feature>
<feature type="transmembrane region" description="Helical" evidence="1">
    <location>
        <begin position="25"/>
        <end position="44"/>
    </location>
</feature>
<evidence type="ECO:0000313" key="4">
    <source>
        <dbReference type="Proteomes" id="UP001595796"/>
    </source>
</evidence>
<sequence length="243" mass="26724">MSDQAKPTIQRPPPKRWRSPNPGSIVLRLLTALFLIVVVGFVYIDRHAPLNPSAPPNIVTGLQLQLMRAFPERCVAALARADNLSFALSPRPIDNGCGYPDGISISRSGVSYGGAVVLRCPAAVALVMWERHVLQPEAQRVFGKRVASVETYGTYSCRNVYNREDARRSQHATANAIDVAGITLQGGPAITVRRGWESGEQGRFLRAIRDGACGLFRVVLSPDYNRAHADHLHLDMGRWMACR</sequence>
<evidence type="ECO:0000256" key="1">
    <source>
        <dbReference type="SAM" id="Phobius"/>
    </source>
</evidence>
<proteinExistence type="predicted"/>
<keyword evidence="1" id="KW-0472">Membrane</keyword>
<accession>A0ABV9Z6U3</accession>
<dbReference type="EMBL" id="JBHSJF010000008">
    <property type="protein sequence ID" value="MFC5069902.1"/>
    <property type="molecule type" value="Genomic_DNA"/>
</dbReference>
<evidence type="ECO:0000313" key="3">
    <source>
        <dbReference type="EMBL" id="MFC5069902.1"/>
    </source>
</evidence>
<evidence type="ECO:0000259" key="2">
    <source>
        <dbReference type="Pfam" id="PF06904"/>
    </source>
</evidence>
<dbReference type="InterPro" id="IPR009683">
    <property type="entry name" value="Extensin-like_C"/>
</dbReference>
<gene>
    <name evidence="3" type="ORF">ACFPFW_17945</name>
</gene>
<keyword evidence="4" id="KW-1185">Reference proteome</keyword>
<keyword evidence="1" id="KW-0812">Transmembrane</keyword>
<comment type="caution">
    <text evidence="3">The sequence shown here is derived from an EMBL/GenBank/DDBJ whole genome shotgun (WGS) entry which is preliminary data.</text>
</comment>
<organism evidence="3 4">
    <name type="scientific">Flaviflagellibacter deserti</name>
    <dbReference type="NCBI Taxonomy" id="2267266"/>
    <lineage>
        <taxon>Bacteria</taxon>
        <taxon>Pseudomonadati</taxon>
        <taxon>Pseudomonadota</taxon>
        <taxon>Alphaproteobacteria</taxon>
        <taxon>Hyphomicrobiales</taxon>
        <taxon>Flaviflagellibacter</taxon>
    </lineage>
</organism>
<name>A0ABV9Z6U3_9HYPH</name>
<keyword evidence="1" id="KW-1133">Transmembrane helix</keyword>